<comment type="similarity">
    <text evidence="3">Belongs to the Nudix hydrolase family.</text>
</comment>
<name>A0ABS5LI21_9BACI</name>
<feature type="domain" description="Nudix hydrolase" evidence="4">
    <location>
        <begin position="7"/>
        <end position="134"/>
    </location>
</feature>
<dbReference type="InterPro" id="IPR020084">
    <property type="entry name" value="NUDIX_hydrolase_CS"/>
</dbReference>
<evidence type="ECO:0000256" key="1">
    <source>
        <dbReference type="ARBA" id="ARBA00001946"/>
    </source>
</evidence>
<proteinExistence type="inferred from homology"/>
<comment type="cofactor">
    <cofactor evidence="1">
        <name>Mg(2+)</name>
        <dbReference type="ChEBI" id="CHEBI:18420"/>
    </cofactor>
</comment>
<reference evidence="5 6" key="1">
    <citation type="submission" date="2021-04" db="EMBL/GenBank/DDBJ databases">
        <title>Metabacillus sp. strain KIGAM252 whole genome sequence.</title>
        <authorList>
            <person name="Seo M.-J."/>
            <person name="Cho E.-S."/>
            <person name="Hwang C.Y."/>
            <person name="Yoon D.J."/>
        </authorList>
    </citation>
    <scope>NUCLEOTIDE SEQUENCE [LARGE SCALE GENOMIC DNA]</scope>
    <source>
        <strain evidence="5 6">KIGAM252</strain>
    </source>
</reference>
<sequence>MTSKRGNVWLAAAGIVTDESNRWLVVKKKYGGLMGKWSLPAGFVDGNETVDQAVIREVYEETGVKAVIDGIVGVRSGVIKGQVSDNMIIFKLRAASNVIRIQEDELFEAAFIPYEQLKTDPDSSLLLTALAEKDIHPKLKLFDQLDPGEQFHYSAYNLFL</sequence>
<dbReference type="SUPFAM" id="SSF55811">
    <property type="entry name" value="Nudix"/>
    <property type="match status" value="1"/>
</dbReference>
<accession>A0ABS5LI21</accession>
<dbReference type="EMBL" id="JAGVRK010000001">
    <property type="protein sequence ID" value="MBS2970367.1"/>
    <property type="molecule type" value="Genomic_DNA"/>
</dbReference>
<keyword evidence="6" id="KW-1185">Reference proteome</keyword>
<evidence type="ECO:0000259" key="4">
    <source>
        <dbReference type="PROSITE" id="PS51462"/>
    </source>
</evidence>
<dbReference type="PANTHER" id="PTHR43046:SF2">
    <property type="entry name" value="8-OXO-DGTP DIPHOSPHATASE-RELATED"/>
    <property type="match status" value="1"/>
</dbReference>
<evidence type="ECO:0000313" key="5">
    <source>
        <dbReference type="EMBL" id="MBS2970367.1"/>
    </source>
</evidence>
<dbReference type="Proteomes" id="UP000682403">
    <property type="component" value="Unassembled WGS sequence"/>
</dbReference>
<evidence type="ECO:0000256" key="3">
    <source>
        <dbReference type="RuleBase" id="RU003476"/>
    </source>
</evidence>
<dbReference type="Pfam" id="PF00293">
    <property type="entry name" value="NUDIX"/>
    <property type="match status" value="1"/>
</dbReference>
<dbReference type="PANTHER" id="PTHR43046">
    <property type="entry name" value="GDP-MANNOSE MANNOSYL HYDROLASE"/>
    <property type="match status" value="1"/>
</dbReference>
<dbReference type="Gene3D" id="3.90.79.10">
    <property type="entry name" value="Nucleoside Triphosphate Pyrophosphohydrolase"/>
    <property type="match status" value="1"/>
</dbReference>
<keyword evidence="2 3" id="KW-0378">Hydrolase</keyword>
<dbReference type="RefSeq" id="WP_211560479.1">
    <property type="nucleotide sequence ID" value="NZ_JAGVRK010000001.1"/>
</dbReference>
<dbReference type="InterPro" id="IPR020476">
    <property type="entry name" value="Nudix_hydrolase"/>
</dbReference>
<evidence type="ECO:0000313" key="6">
    <source>
        <dbReference type="Proteomes" id="UP000682403"/>
    </source>
</evidence>
<dbReference type="InterPro" id="IPR015797">
    <property type="entry name" value="NUDIX_hydrolase-like_dom_sf"/>
</dbReference>
<protein>
    <submittedName>
        <fullName evidence="5">NUDIX hydrolase</fullName>
    </submittedName>
</protein>
<comment type="caution">
    <text evidence="5">The sequence shown here is derived from an EMBL/GenBank/DDBJ whole genome shotgun (WGS) entry which is preliminary data.</text>
</comment>
<organism evidence="5 6">
    <name type="scientific">Metabacillus flavus</name>
    <dbReference type="NCBI Taxonomy" id="2823519"/>
    <lineage>
        <taxon>Bacteria</taxon>
        <taxon>Bacillati</taxon>
        <taxon>Bacillota</taxon>
        <taxon>Bacilli</taxon>
        <taxon>Bacillales</taxon>
        <taxon>Bacillaceae</taxon>
        <taxon>Metabacillus</taxon>
    </lineage>
</organism>
<dbReference type="PROSITE" id="PS00893">
    <property type="entry name" value="NUDIX_BOX"/>
    <property type="match status" value="1"/>
</dbReference>
<dbReference type="PROSITE" id="PS51462">
    <property type="entry name" value="NUDIX"/>
    <property type="match status" value="1"/>
</dbReference>
<gene>
    <name evidence="5" type="ORF">J9317_16590</name>
</gene>
<dbReference type="GO" id="GO:0016787">
    <property type="term" value="F:hydrolase activity"/>
    <property type="evidence" value="ECO:0007669"/>
    <property type="project" value="UniProtKB-KW"/>
</dbReference>
<dbReference type="InterPro" id="IPR000086">
    <property type="entry name" value="NUDIX_hydrolase_dom"/>
</dbReference>
<dbReference type="PRINTS" id="PR00502">
    <property type="entry name" value="NUDIXFAMILY"/>
</dbReference>
<evidence type="ECO:0000256" key="2">
    <source>
        <dbReference type="ARBA" id="ARBA00022801"/>
    </source>
</evidence>